<feature type="binding site" evidence="7">
    <location>
        <position position="129"/>
    </location>
    <ligand>
        <name>Zn(2+)</name>
        <dbReference type="ChEBI" id="CHEBI:29105"/>
    </ligand>
</feature>
<dbReference type="GO" id="GO:0008270">
    <property type="term" value="F:zinc ion binding"/>
    <property type="evidence" value="ECO:0007669"/>
    <property type="project" value="TreeGrafter"/>
</dbReference>
<evidence type="ECO:0000256" key="4">
    <source>
        <dbReference type="ARBA" id="ARBA00023015"/>
    </source>
</evidence>
<dbReference type="Gene3D" id="3.30.1490.190">
    <property type="match status" value="1"/>
</dbReference>
<evidence type="ECO:0000256" key="6">
    <source>
        <dbReference type="ARBA" id="ARBA00023163"/>
    </source>
</evidence>
<keyword evidence="7 8" id="KW-0479">Metal-binding</keyword>
<protein>
    <recommendedName>
        <fullName evidence="8">Ferric uptake regulation protein</fullName>
    </recommendedName>
</protein>
<evidence type="ECO:0000256" key="8">
    <source>
        <dbReference type="RuleBase" id="RU364037"/>
    </source>
</evidence>
<dbReference type="PANTHER" id="PTHR33202:SF6">
    <property type="entry name" value="ZINC UPTAKE REGULATION PROTEIN"/>
    <property type="match status" value="1"/>
</dbReference>
<dbReference type="InterPro" id="IPR036388">
    <property type="entry name" value="WH-like_DNA-bd_sf"/>
</dbReference>
<dbReference type="Gene3D" id="1.10.10.10">
    <property type="entry name" value="Winged helix-like DNA-binding domain superfamily/Winged helix DNA-binding domain"/>
    <property type="match status" value="1"/>
</dbReference>
<dbReference type="InterPro" id="IPR002481">
    <property type="entry name" value="FUR"/>
</dbReference>
<keyword evidence="6 8" id="KW-0804">Transcription</keyword>
<evidence type="ECO:0000256" key="1">
    <source>
        <dbReference type="ARBA" id="ARBA00007957"/>
    </source>
</evidence>
<dbReference type="GO" id="GO:0000976">
    <property type="term" value="F:transcription cis-regulatory region binding"/>
    <property type="evidence" value="ECO:0007669"/>
    <property type="project" value="TreeGrafter"/>
</dbReference>
<comment type="subcellular location">
    <subcellularLocation>
        <location evidence="8">Cytoplasm</location>
    </subcellularLocation>
</comment>
<feature type="binding site" evidence="7">
    <location>
        <position position="86"/>
    </location>
    <ligand>
        <name>Zn(2+)</name>
        <dbReference type="ChEBI" id="CHEBI:29105"/>
    </ligand>
</feature>
<comment type="cofactor">
    <cofactor evidence="7">
        <name>Zn(2+)</name>
        <dbReference type="ChEBI" id="CHEBI:29105"/>
    </cofactor>
    <text evidence="7">Binds 1 zinc ion per subunit.</text>
</comment>
<dbReference type="InterPro" id="IPR036390">
    <property type="entry name" value="WH_DNA-bd_sf"/>
</dbReference>
<keyword evidence="10" id="KW-1185">Reference proteome</keyword>
<feature type="binding site" evidence="7">
    <location>
        <position position="89"/>
    </location>
    <ligand>
        <name>Zn(2+)</name>
        <dbReference type="ChEBI" id="CHEBI:29105"/>
    </ligand>
</feature>
<dbReference type="SUPFAM" id="SSF46785">
    <property type="entry name" value="Winged helix' DNA-binding domain"/>
    <property type="match status" value="1"/>
</dbReference>
<feature type="binding site" evidence="7">
    <location>
        <position position="126"/>
    </location>
    <ligand>
        <name>Zn(2+)</name>
        <dbReference type="ChEBI" id="CHEBI:29105"/>
    </ligand>
</feature>
<gene>
    <name evidence="8" type="primary">fur</name>
    <name evidence="9" type="ORF">FQ775_16665</name>
</gene>
<comment type="subunit">
    <text evidence="8">Homodimer.</text>
</comment>
<organism evidence="9 10">
    <name type="scientific">Nitratireductor mangrovi</name>
    <dbReference type="NCBI Taxonomy" id="2599600"/>
    <lineage>
        <taxon>Bacteria</taxon>
        <taxon>Pseudomonadati</taxon>
        <taxon>Pseudomonadota</taxon>
        <taxon>Alphaproteobacteria</taxon>
        <taxon>Hyphomicrobiales</taxon>
        <taxon>Phyllobacteriaceae</taxon>
        <taxon>Nitratireductor</taxon>
    </lineage>
</organism>
<dbReference type="GO" id="GO:0003700">
    <property type="term" value="F:DNA-binding transcription factor activity"/>
    <property type="evidence" value="ECO:0007669"/>
    <property type="project" value="UniProtKB-UniRule"/>
</dbReference>
<dbReference type="GO" id="GO:0045892">
    <property type="term" value="P:negative regulation of DNA-templated transcription"/>
    <property type="evidence" value="ECO:0007669"/>
    <property type="project" value="TreeGrafter"/>
</dbReference>
<dbReference type="Proteomes" id="UP000321389">
    <property type="component" value="Chromosome"/>
</dbReference>
<dbReference type="GO" id="GO:1900376">
    <property type="term" value="P:regulation of secondary metabolite biosynthetic process"/>
    <property type="evidence" value="ECO:0007669"/>
    <property type="project" value="TreeGrafter"/>
</dbReference>
<dbReference type="CDD" id="cd07153">
    <property type="entry name" value="Fur_like"/>
    <property type="match status" value="1"/>
</dbReference>
<dbReference type="GO" id="GO:0005829">
    <property type="term" value="C:cytosol"/>
    <property type="evidence" value="ECO:0007669"/>
    <property type="project" value="TreeGrafter"/>
</dbReference>
<evidence type="ECO:0000313" key="9">
    <source>
        <dbReference type="EMBL" id="QDZ01876.2"/>
    </source>
</evidence>
<keyword evidence="5 8" id="KW-0238">DNA-binding</keyword>
<evidence type="ECO:0000313" key="10">
    <source>
        <dbReference type="Proteomes" id="UP000321389"/>
    </source>
</evidence>
<keyword evidence="8" id="KW-0408">Iron</keyword>
<evidence type="ECO:0000256" key="5">
    <source>
        <dbReference type="ARBA" id="ARBA00023125"/>
    </source>
</evidence>
<evidence type="ECO:0000256" key="2">
    <source>
        <dbReference type="ARBA" id="ARBA00022491"/>
    </source>
</evidence>
<evidence type="ECO:0000256" key="3">
    <source>
        <dbReference type="ARBA" id="ARBA00022833"/>
    </source>
</evidence>
<proteinExistence type="inferred from homology"/>
<name>A0A5B8L1S6_9HYPH</name>
<keyword evidence="8" id="KW-0963">Cytoplasm</keyword>
<keyword evidence="3 7" id="KW-0862">Zinc</keyword>
<dbReference type="EMBL" id="CP042301">
    <property type="protein sequence ID" value="QDZ01876.2"/>
    <property type="molecule type" value="Genomic_DNA"/>
</dbReference>
<dbReference type="KEGG" id="niy:FQ775_16665"/>
<dbReference type="AlphaFoldDB" id="A0A5B8L1S6"/>
<sequence length="139" mass="15299">MAARASLTRNQLLVLEKLEDAAGPLSAYALLDLLREHGFRAPLQVYRALDRLMKDGLVHRLESLNSFVACTGEHSHLHGITAFAICETCGQVAEFADPVVGKRLESWVSESGFRPNKAVIEFRGLCAPCAAAERDHRAR</sequence>
<comment type="similarity">
    <text evidence="1 8">Belongs to the Fur family.</text>
</comment>
<dbReference type="PANTHER" id="PTHR33202">
    <property type="entry name" value="ZINC UPTAKE REGULATION PROTEIN"/>
    <property type="match status" value="1"/>
</dbReference>
<keyword evidence="4 8" id="KW-0805">Transcription regulation</keyword>
<evidence type="ECO:0000256" key="7">
    <source>
        <dbReference type="PIRSR" id="PIRSR602481-1"/>
    </source>
</evidence>
<reference evidence="9" key="1">
    <citation type="submission" date="2020-04" db="EMBL/GenBank/DDBJ databases">
        <title>Nitratireductor sp. nov. isolated from mangrove soil.</title>
        <authorList>
            <person name="Ye Y."/>
        </authorList>
    </citation>
    <scope>NUCLEOTIDE SEQUENCE</scope>
    <source>
        <strain evidence="9">SY7</strain>
    </source>
</reference>
<accession>A0A5B8L1S6</accession>
<keyword evidence="2 8" id="KW-0678">Repressor</keyword>
<dbReference type="Pfam" id="PF01475">
    <property type="entry name" value="FUR"/>
    <property type="match status" value="1"/>
</dbReference>
<dbReference type="InterPro" id="IPR043135">
    <property type="entry name" value="Fur_C"/>
</dbReference>